<dbReference type="Proteomes" id="UP000278085">
    <property type="component" value="Unassembled WGS sequence"/>
</dbReference>
<sequence length="1268" mass="134755">MQRFEYDDGSSRKFWEVDQVGDTVNVRYGKIGAHGQSQSKKHSDAASAHAAMLKLIREKTGKGYTETAAAPVAAAASAPPAARPAAPVRAATTPAPAPAPAPAAQPQAPGVAPWLAPGDPVAIPAELAAQALPTRAAPRPIDAKAAAESWADFVHGRERYGSVIADASAPHLAAAVDEANQRLATANADGSPASDAILMAVAAGRSARFSDEEASSFTDFLVAAKGLPYALDVLLDAQRLGTANEWHDPIRDYRIIVHAAIERPLGVNQRGYSPAEVRFRDHLALAPQAVWDRCAARIEAAAPELSPWRRPLLGLILPDLPDFSETMARELGHADGPSSALALYCSVRSEAALSALAQLAPHHDDLLAFLLTPWVAPTLVRSFGARALEILMPVLGYDDVSDYFLHIGTPEALTALARASSINKAALQRFQAAMGRWPLAAIAALAELAAGSGKDAGRFASSLATLLPAHLAALPSLTPWMSASAQAAVAQIAGKLAAAPALADSAELPRVLSNPPWLAPRKKTVAALDLAPLALPVRDTWEASERAALLDSDWVQRSLRQSSAPDVVVRNLGIDGRSSKGVDTAGFAARAEQAIRAGDAAAFCASWSDYANSGAHRYNYLSSLYLLQLPEPLGLAIWNTLGGEDGYGANLALAHFGLAALPGLVAALRQRPNEVIDCAAHVAAVEMAAPIARAYLKMKTSRAAAQAWLLAHPEYAACGLIAPALGKAGEARDCAGAALRMLARQGHEAQLMEVAARYGRADVNAAMRAMLDEDPLDLHPKKVGAAPEFWKPATWTRPVLASNGKALPDAALDHLGAMLRFPSSEGVYPGIAQAREACEAQSLANFMWDAFNAWIAAGAPSKEGWVMAGLGLLGNDNTARELTRFIRAWPGEGQHTRAVTGLDVLATIGSDTALMLLNGIAQKIKFKALQDRAREKIQQVAQAREMSPEELADRLAPDLGLDAQGGIDLDFGPRRFRAGFDEALKPYVLDQDGARLPDLPKPRQSDDAALAAAAVERFKILKKDARTIASQQVLRLETAMCAQRRWTPGVFDTFLARHPLLGHLARRIVWGAYRPAADATHGGELLACFRISSEGGFTDGADDPFDLPADVVIGIPHALDMAPDTATAFAQLLADYEVVQPFRQLGRDTHAIGAQELAASALKRWDGVTVDSARLRGLAGKGWRRGDAGDGGMITYLSRELGRGRLIELYFTPGLQVGMSEEHPRQTLGELLTGRAGKWGQIEQAEPFSTLDPVHASEMVRDIDSLRG</sequence>
<dbReference type="AlphaFoldDB" id="A0A430HTB5"/>
<keyword evidence="4" id="KW-1185">Reference proteome</keyword>
<dbReference type="InterPro" id="IPR025406">
    <property type="entry name" value="DUF4132"/>
</dbReference>
<evidence type="ECO:0000256" key="1">
    <source>
        <dbReference type="SAM" id="MobiDB-lite"/>
    </source>
</evidence>
<evidence type="ECO:0000313" key="3">
    <source>
        <dbReference type="EMBL" id="RSZ60719.1"/>
    </source>
</evidence>
<dbReference type="InterPro" id="IPR008893">
    <property type="entry name" value="WGR_domain"/>
</dbReference>
<dbReference type="EMBL" id="RXLQ01000001">
    <property type="protein sequence ID" value="RSZ60719.1"/>
    <property type="molecule type" value="Genomic_DNA"/>
</dbReference>
<dbReference type="SMART" id="SM00773">
    <property type="entry name" value="WGR"/>
    <property type="match status" value="1"/>
</dbReference>
<feature type="domain" description="WGR" evidence="2">
    <location>
        <begin position="1"/>
        <end position="78"/>
    </location>
</feature>
<feature type="region of interest" description="Disordered" evidence="1">
    <location>
        <begin position="83"/>
        <end position="111"/>
    </location>
</feature>
<dbReference type="Pfam" id="PF05406">
    <property type="entry name" value="WGR"/>
    <property type="match status" value="1"/>
</dbReference>
<comment type="caution">
    <text evidence="3">The sequence shown here is derived from an EMBL/GenBank/DDBJ whole genome shotgun (WGS) entry which is preliminary data.</text>
</comment>
<gene>
    <name evidence="3" type="ORF">EJB06_00850</name>
</gene>
<evidence type="ECO:0000259" key="2">
    <source>
        <dbReference type="PROSITE" id="PS51977"/>
    </source>
</evidence>
<dbReference type="InterPro" id="IPR049809">
    <property type="entry name" value="YehF/YfeS-like_WGR"/>
</dbReference>
<dbReference type="Gene3D" id="2.20.140.10">
    <property type="entry name" value="WGR domain"/>
    <property type="match status" value="1"/>
</dbReference>
<dbReference type="PROSITE" id="PS51977">
    <property type="entry name" value="WGR"/>
    <property type="match status" value="1"/>
</dbReference>
<evidence type="ECO:0000313" key="4">
    <source>
        <dbReference type="Proteomes" id="UP000278085"/>
    </source>
</evidence>
<name>A0A430HTB5_9BURK</name>
<dbReference type="CDD" id="cd07996">
    <property type="entry name" value="WGR_MMR_like"/>
    <property type="match status" value="1"/>
</dbReference>
<accession>A0A430HTB5</accession>
<dbReference type="InterPro" id="IPR036930">
    <property type="entry name" value="WGR_dom_sf"/>
</dbReference>
<feature type="compositionally biased region" description="Low complexity" evidence="1">
    <location>
        <begin position="83"/>
        <end position="94"/>
    </location>
</feature>
<organism evidence="3 4">
    <name type="scientific">Massilia atriviolacea</name>
    <dbReference type="NCBI Taxonomy" id="2495579"/>
    <lineage>
        <taxon>Bacteria</taxon>
        <taxon>Pseudomonadati</taxon>
        <taxon>Pseudomonadota</taxon>
        <taxon>Betaproteobacteria</taxon>
        <taxon>Burkholderiales</taxon>
        <taxon>Oxalobacteraceae</taxon>
        <taxon>Telluria group</taxon>
        <taxon>Massilia</taxon>
    </lineage>
</organism>
<reference evidence="3 4" key="1">
    <citation type="submission" date="2018-12" db="EMBL/GenBank/DDBJ databases">
        <authorList>
            <person name="Yang E."/>
        </authorList>
    </citation>
    <scope>NUCLEOTIDE SEQUENCE [LARGE SCALE GENOMIC DNA]</scope>
    <source>
        <strain evidence="3 4">SOD</strain>
    </source>
</reference>
<dbReference type="RefSeq" id="WP_126072103.1">
    <property type="nucleotide sequence ID" value="NZ_CP051166.1"/>
</dbReference>
<dbReference type="Pfam" id="PF13569">
    <property type="entry name" value="DUF4132"/>
    <property type="match status" value="1"/>
</dbReference>
<protein>
    <submittedName>
        <fullName evidence="3">DUF4132 domain-containing protein</fullName>
    </submittedName>
</protein>
<proteinExistence type="predicted"/>
<dbReference type="SUPFAM" id="SSF142921">
    <property type="entry name" value="WGR domain-like"/>
    <property type="match status" value="1"/>
</dbReference>
<dbReference type="OrthoDB" id="8859114at2"/>